<keyword evidence="5" id="KW-0808">Transferase</keyword>
<evidence type="ECO:0000256" key="9">
    <source>
        <dbReference type="ARBA" id="ARBA00047899"/>
    </source>
</evidence>
<dbReference type="Pfam" id="PF00069">
    <property type="entry name" value="Pkinase"/>
    <property type="match status" value="1"/>
</dbReference>
<evidence type="ECO:0000256" key="8">
    <source>
        <dbReference type="ARBA" id="ARBA00022840"/>
    </source>
</evidence>
<dbReference type="InterPro" id="IPR011009">
    <property type="entry name" value="Kinase-like_dom_sf"/>
</dbReference>
<protein>
    <recommendedName>
        <fullName evidence="2">non-specific serine/threonine protein kinase</fullName>
        <ecNumber evidence="2">2.7.11.1</ecNumber>
    </recommendedName>
</protein>
<dbReference type="Proteomes" id="UP000838763">
    <property type="component" value="Unassembled WGS sequence"/>
</dbReference>
<comment type="catalytic activity">
    <reaction evidence="9">
        <text>L-threonyl-[protein] + ATP = O-phospho-L-threonyl-[protein] + ADP + H(+)</text>
        <dbReference type="Rhea" id="RHEA:46608"/>
        <dbReference type="Rhea" id="RHEA-COMP:11060"/>
        <dbReference type="Rhea" id="RHEA-COMP:11605"/>
        <dbReference type="ChEBI" id="CHEBI:15378"/>
        <dbReference type="ChEBI" id="CHEBI:30013"/>
        <dbReference type="ChEBI" id="CHEBI:30616"/>
        <dbReference type="ChEBI" id="CHEBI:61977"/>
        <dbReference type="ChEBI" id="CHEBI:456216"/>
        <dbReference type="EC" id="2.7.11.1"/>
    </reaction>
</comment>
<evidence type="ECO:0000256" key="2">
    <source>
        <dbReference type="ARBA" id="ARBA00012513"/>
    </source>
</evidence>
<dbReference type="InterPro" id="IPR008271">
    <property type="entry name" value="Ser/Thr_kinase_AS"/>
</dbReference>
<dbReference type="InterPro" id="IPR043024">
    <property type="entry name" value="KA1_sf_fungal"/>
</dbReference>
<evidence type="ECO:0000256" key="4">
    <source>
        <dbReference type="ARBA" id="ARBA00022553"/>
    </source>
</evidence>
<dbReference type="PANTHER" id="PTHR24346:SF110">
    <property type="entry name" value="NON-SPECIFIC SERINE_THREONINE PROTEIN KINASE"/>
    <property type="match status" value="1"/>
</dbReference>
<keyword evidence="4" id="KW-0597">Phosphoprotein</keyword>
<evidence type="ECO:0000256" key="6">
    <source>
        <dbReference type="ARBA" id="ARBA00022741"/>
    </source>
</evidence>
<feature type="region of interest" description="Disordered" evidence="11">
    <location>
        <begin position="508"/>
        <end position="529"/>
    </location>
</feature>
<dbReference type="SUPFAM" id="SSF56112">
    <property type="entry name" value="Protein kinase-like (PK-like)"/>
    <property type="match status" value="1"/>
</dbReference>
<dbReference type="GO" id="GO:0035556">
    <property type="term" value="P:intracellular signal transduction"/>
    <property type="evidence" value="ECO:0007669"/>
    <property type="project" value="TreeGrafter"/>
</dbReference>
<dbReference type="GO" id="GO:0004674">
    <property type="term" value="F:protein serine/threonine kinase activity"/>
    <property type="evidence" value="ECO:0007669"/>
    <property type="project" value="UniProtKB-KW"/>
</dbReference>
<organism evidence="14 15">
    <name type="scientific">Parascedosporium putredinis</name>
    <dbReference type="NCBI Taxonomy" id="1442378"/>
    <lineage>
        <taxon>Eukaryota</taxon>
        <taxon>Fungi</taxon>
        <taxon>Dikarya</taxon>
        <taxon>Ascomycota</taxon>
        <taxon>Pezizomycotina</taxon>
        <taxon>Sordariomycetes</taxon>
        <taxon>Hypocreomycetidae</taxon>
        <taxon>Microascales</taxon>
        <taxon>Microascaceae</taxon>
        <taxon>Parascedosporium</taxon>
    </lineage>
</organism>
<dbReference type="PANTHER" id="PTHR24346">
    <property type="entry name" value="MAP/MICROTUBULE AFFINITY-REGULATING KINASE"/>
    <property type="match status" value="1"/>
</dbReference>
<evidence type="ECO:0000256" key="11">
    <source>
        <dbReference type="SAM" id="MobiDB-lite"/>
    </source>
</evidence>
<evidence type="ECO:0000313" key="14">
    <source>
        <dbReference type="EMBL" id="CAI4211142.1"/>
    </source>
</evidence>
<keyword evidence="3" id="KW-0723">Serine/threonine-protein kinase</keyword>
<proteinExistence type="inferred from homology"/>
<dbReference type="PROSITE" id="PS50011">
    <property type="entry name" value="PROTEIN_KINASE_DOM"/>
    <property type="match status" value="1"/>
</dbReference>
<feature type="region of interest" description="Disordered" evidence="11">
    <location>
        <begin position="422"/>
        <end position="449"/>
    </location>
</feature>
<evidence type="ECO:0000259" key="13">
    <source>
        <dbReference type="PROSITE" id="PS50011"/>
    </source>
</evidence>
<name>A0A9P1GWB9_9PEZI</name>
<dbReference type="OrthoDB" id="504170at2759"/>
<accession>A0A9P1GWB9</accession>
<dbReference type="EC" id="2.7.11.1" evidence="2"/>
<dbReference type="AlphaFoldDB" id="A0A9P1GWB9"/>
<dbReference type="PROSITE" id="PS00108">
    <property type="entry name" value="PROTEIN_KINASE_ST"/>
    <property type="match status" value="1"/>
</dbReference>
<evidence type="ECO:0000256" key="1">
    <source>
        <dbReference type="ARBA" id="ARBA00010791"/>
    </source>
</evidence>
<dbReference type="GO" id="GO:0005938">
    <property type="term" value="C:cell cortex"/>
    <property type="evidence" value="ECO:0007669"/>
    <property type="project" value="UniProtKB-ARBA"/>
</dbReference>
<dbReference type="SMART" id="SM00220">
    <property type="entry name" value="S_TKc"/>
    <property type="match status" value="1"/>
</dbReference>
<dbReference type="Gene3D" id="3.30.310.220">
    <property type="entry name" value="Fungal kinase associated-1 domain"/>
    <property type="match status" value="1"/>
</dbReference>
<dbReference type="Pfam" id="PF16797">
    <property type="entry name" value="Fungal_KA1"/>
    <property type="match status" value="1"/>
</dbReference>
<evidence type="ECO:0000256" key="3">
    <source>
        <dbReference type="ARBA" id="ARBA00022527"/>
    </source>
</evidence>
<keyword evidence="12" id="KW-0732">Signal</keyword>
<feature type="chain" id="PRO_5040397602" description="non-specific serine/threonine protein kinase" evidence="12">
    <location>
        <begin position="19"/>
        <end position="651"/>
    </location>
</feature>
<evidence type="ECO:0000256" key="7">
    <source>
        <dbReference type="ARBA" id="ARBA00022777"/>
    </source>
</evidence>
<gene>
    <name evidence="14" type="ORF">PPNO1_LOCUS939</name>
</gene>
<feature type="signal peptide" evidence="12">
    <location>
        <begin position="1"/>
        <end position="18"/>
    </location>
</feature>
<feature type="domain" description="Protein kinase" evidence="13">
    <location>
        <begin position="1"/>
        <end position="259"/>
    </location>
</feature>
<comment type="caution">
    <text evidence="14">The sequence shown here is derived from an EMBL/GenBank/DDBJ whole genome shotgun (WGS) entry which is preliminary data.</text>
</comment>
<sequence length="651" mass="73560">MLRTACLIVLLPTVKILCKDSAKLVQAASITNIDNQDKYLPEDISKERRIPVSIEREVAILKLIQHPNITRLYDIWENRRQIYIVLEYVDYGDLYQYITTNGPLSEVNAARLFRQLMSAVSYCHALKICHRDLKPENILVSSEGQIKIADFRMAALHQTTSHRLSTCCGSPHYIAPEVLSGSRIADINPTFGAWVSSCDLSEEYGQLSDTRKILESKAVRPSEIDLELVRQLRALWHTFTEEELKVSLASDEANDQKVFYHLLQKYRERQLEDFDPDIAHAQSDYHHLKPSTWRKKKVTREFTNDDGDGINKSVSRITIVSSVADIDEDSIDTYDPFNAQHTPIERRVSQISRDGPTLRVAKRRSAGVAAAREAITDEEVRKVSLGLAQDCDEAFGSSLVLETPHDGGDGKDCDASAPVLRTPESASFPVDTDSSGTDEPQWSYRPLPDLPSVFEESPIASLTRKFRPAGASLKIAEAGVTPRDTSEGKGLDYLSRVERTIRVVIPTPKTNPFRRDSKHSSGLQMDRSVGRSDYDDLEPLVKAKGEAAEYGHYELVEKRPRESELAGRRHAEPQSKWLARLFRVKPVVDHICLTMSHKKARKETMTIFQEWQKYGIEDLKVDAERHMMFARVGRQNFIQVADTKAADKISG</sequence>
<keyword evidence="15" id="KW-1185">Reference proteome</keyword>
<comment type="catalytic activity">
    <reaction evidence="10">
        <text>L-seryl-[protein] + ATP = O-phospho-L-seryl-[protein] + ADP + H(+)</text>
        <dbReference type="Rhea" id="RHEA:17989"/>
        <dbReference type="Rhea" id="RHEA-COMP:9863"/>
        <dbReference type="Rhea" id="RHEA-COMP:11604"/>
        <dbReference type="ChEBI" id="CHEBI:15378"/>
        <dbReference type="ChEBI" id="CHEBI:29999"/>
        <dbReference type="ChEBI" id="CHEBI:30616"/>
        <dbReference type="ChEBI" id="CHEBI:83421"/>
        <dbReference type="ChEBI" id="CHEBI:456216"/>
        <dbReference type="EC" id="2.7.11.1"/>
    </reaction>
</comment>
<keyword evidence="7" id="KW-0418">Kinase</keyword>
<dbReference type="EMBL" id="CALLCH030000001">
    <property type="protein sequence ID" value="CAI4211142.1"/>
    <property type="molecule type" value="Genomic_DNA"/>
</dbReference>
<keyword evidence="8" id="KW-0067">ATP-binding</keyword>
<dbReference type="InterPro" id="IPR000719">
    <property type="entry name" value="Prot_kinase_dom"/>
</dbReference>
<evidence type="ECO:0000313" key="15">
    <source>
        <dbReference type="Proteomes" id="UP000838763"/>
    </source>
</evidence>
<reference evidence="14" key="1">
    <citation type="submission" date="2022-11" db="EMBL/GenBank/DDBJ databases">
        <authorList>
            <person name="Scott C."/>
            <person name="Bruce N."/>
        </authorList>
    </citation>
    <scope>NUCLEOTIDE SEQUENCE</scope>
</reference>
<evidence type="ECO:0000256" key="12">
    <source>
        <dbReference type="SAM" id="SignalP"/>
    </source>
</evidence>
<dbReference type="InterPro" id="IPR031850">
    <property type="entry name" value="Fungal_KA1_dom"/>
</dbReference>
<dbReference type="GO" id="GO:0005524">
    <property type="term" value="F:ATP binding"/>
    <property type="evidence" value="ECO:0007669"/>
    <property type="project" value="UniProtKB-KW"/>
</dbReference>
<evidence type="ECO:0000256" key="5">
    <source>
        <dbReference type="ARBA" id="ARBA00022679"/>
    </source>
</evidence>
<comment type="similarity">
    <text evidence="1">Belongs to the protein kinase superfamily. CAMK Ser/Thr protein kinase family. NIM1 subfamily.</text>
</comment>
<evidence type="ECO:0000256" key="10">
    <source>
        <dbReference type="ARBA" id="ARBA00048679"/>
    </source>
</evidence>
<keyword evidence="6" id="KW-0547">Nucleotide-binding</keyword>
<dbReference type="Gene3D" id="1.10.510.10">
    <property type="entry name" value="Transferase(Phosphotransferase) domain 1"/>
    <property type="match status" value="1"/>
</dbReference>